<dbReference type="InterPro" id="IPR011419">
    <property type="entry name" value="ATP12_ATP_synth-F1-assembly"/>
</dbReference>
<comment type="caution">
    <text evidence="6">The sequence shown here is derived from an EMBL/GenBank/DDBJ whole genome shotgun (WGS) entry which is preliminary data.</text>
</comment>
<dbReference type="AlphaFoldDB" id="A0A1B7SEN7"/>
<dbReference type="PANTHER" id="PTHR21013:SF10">
    <property type="entry name" value="ATP SYNTHASE MITOCHONDRIAL F1 COMPLEX ASSEMBLY FACTOR 2"/>
    <property type="match status" value="1"/>
</dbReference>
<organism evidence="6 7">
    <name type="scientific">Ogataea polymorpha</name>
    <dbReference type="NCBI Taxonomy" id="460523"/>
    <lineage>
        <taxon>Eukaryota</taxon>
        <taxon>Fungi</taxon>
        <taxon>Dikarya</taxon>
        <taxon>Ascomycota</taxon>
        <taxon>Saccharomycotina</taxon>
        <taxon>Pichiomycetes</taxon>
        <taxon>Pichiales</taxon>
        <taxon>Pichiaceae</taxon>
        <taxon>Ogataea</taxon>
    </lineage>
</organism>
<reference evidence="6" key="1">
    <citation type="journal article" date="2021" name="Open Biol.">
        <title>Shared evolutionary footprints suggest mitochondrial oxidative damage underlies multiple complex I losses in fungi.</title>
        <authorList>
            <person name="Schikora-Tamarit M.A."/>
            <person name="Marcet-Houben M."/>
            <person name="Nosek J."/>
            <person name="Gabaldon T."/>
        </authorList>
    </citation>
    <scope>NUCLEOTIDE SEQUENCE</scope>
    <source>
        <strain evidence="6">NCAIM Y.01608</strain>
    </source>
</reference>
<comment type="similarity">
    <text evidence="2">Belongs to the ATP12 family.</text>
</comment>
<comment type="subcellular location">
    <subcellularLocation>
        <location evidence="1">Mitochondrion</location>
    </subcellularLocation>
</comment>
<dbReference type="InterPro" id="IPR023335">
    <property type="entry name" value="ATP12_ortho_dom_sf"/>
</dbReference>
<evidence type="ECO:0000256" key="1">
    <source>
        <dbReference type="ARBA" id="ARBA00004173"/>
    </source>
</evidence>
<keyword evidence="4" id="KW-0496">Mitochondrion</keyword>
<evidence type="ECO:0000313" key="7">
    <source>
        <dbReference type="Proteomes" id="UP000788993"/>
    </source>
</evidence>
<sequence>MAFVLRNIKAPLFRGYATLGAQSTKAPSETRKLEQTLTKFWETVDLAEKDDGYHILLDGKSIKTPLGFQLTVPKNKHTLAYLLAHEWKHLPSLQIKPYLVPLTSLVSRCIDLEQSHTKQDAELLTKVGDKENLKALLLRYLDTDTLLVFSPAKDCDGKLREAQEQTYRPIIKSMEAFFQPYAENGEEVKLTYMDSDIHGLVGNKQPEATVKAVRKWLDTLDFWSLVSLEKATLTAKSFLSGVAILRLNNKQDQIDLTVDDIARAATLETIYQTERWGEVEDTHDVDKVDVLRNLTSASLIVYEH</sequence>
<dbReference type="PANTHER" id="PTHR21013">
    <property type="entry name" value="ATP SYNTHASE MITOCHONDRIAL F1 COMPLEX ASSEMBLY FACTOR 2/ATP12 PROTEIN, MITOCHONDRIAL PRECURSOR"/>
    <property type="match status" value="1"/>
</dbReference>
<dbReference type="OrthoDB" id="5322896at2759"/>
<dbReference type="Gene3D" id="3.30.2180.10">
    <property type="entry name" value="ATP12-like"/>
    <property type="match status" value="1"/>
</dbReference>
<dbReference type="InterPro" id="IPR042272">
    <property type="entry name" value="ATP12_ATP_synth-F1-assembly_N"/>
</dbReference>
<dbReference type="SUPFAM" id="SSF160909">
    <property type="entry name" value="ATP12-like"/>
    <property type="match status" value="1"/>
</dbReference>
<name>A0A1B7SEN7_9ASCO</name>
<dbReference type="Pfam" id="PF07542">
    <property type="entry name" value="ATP12"/>
    <property type="match status" value="1"/>
</dbReference>
<reference evidence="6" key="2">
    <citation type="submission" date="2021-01" db="EMBL/GenBank/DDBJ databases">
        <authorList>
            <person name="Schikora-Tamarit M.A."/>
        </authorList>
    </citation>
    <scope>NUCLEOTIDE SEQUENCE</scope>
    <source>
        <strain evidence="6">NCAIM Y.01608</strain>
    </source>
</reference>
<keyword evidence="3" id="KW-0809">Transit peptide</keyword>
<keyword evidence="5" id="KW-0143">Chaperone</keyword>
<evidence type="ECO:0000256" key="2">
    <source>
        <dbReference type="ARBA" id="ARBA00008231"/>
    </source>
</evidence>
<proteinExistence type="inferred from homology"/>
<protein>
    <submittedName>
        <fullName evidence="6">Uncharacterized protein</fullName>
    </submittedName>
</protein>
<evidence type="ECO:0000256" key="3">
    <source>
        <dbReference type="ARBA" id="ARBA00022946"/>
    </source>
</evidence>
<dbReference type="GO" id="GO:0019904">
    <property type="term" value="F:protein domain specific binding"/>
    <property type="evidence" value="ECO:0007669"/>
    <property type="project" value="EnsemblFungi"/>
</dbReference>
<keyword evidence="7" id="KW-1185">Reference proteome</keyword>
<dbReference type="EMBL" id="JAEUBD010001178">
    <property type="protein sequence ID" value="KAH3664878.1"/>
    <property type="molecule type" value="Genomic_DNA"/>
</dbReference>
<dbReference type="Proteomes" id="UP000788993">
    <property type="component" value="Unassembled WGS sequence"/>
</dbReference>
<dbReference type="GO" id="GO:0033615">
    <property type="term" value="P:mitochondrial proton-transporting ATP synthase complex assembly"/>
    <property type="evidence" value="ECO:0007669"/>
    <property type="project" value="EnsemblFungi"/>
</dbReference>
<dbReference type="Gene3D" id="1.10.3580.10">
    <property type="entry name" value="ATP12 ATPase"/>
    <property type="match status" value="1"/>
</dbReference>
<dbReference type="RefSeq" id="XP_018209911.1">
    <property type="nucleotide sequence ID" value="XM_018357623.1"/>
</dbReference>
<evidence type="ECO:0000313" key="6">
    <source>
        <dbReference type="EMBL" id="KAH3664878.1"/>
    </source>
</evidence>
<gene>
    <name evidence="6" type="ORF">OGATHE_003693</name>
</gene>
<accession>A0A1B7SEN7</accession>
<dbReference type="GO" id="GO:0005759">
    <property type="term" value="C:mitochondrial matrix"/>
    <property type="evidence" value="ECO:0007669"/>
    <property type="project" value="EnsemblFungi"/>
</dbReference>
<evidence type="ECO:0000256" key="5">
    <source>
        <dbReference type="ARBA" id="ARBA00023186"/>
    </source>
</evidence>
<evidence type="ECO:0000256" key="4">
    <source>
        <dbReference type="ARBA" id="ARBA00023128"/>
    </source>
</evidence>